<name>A0ABZ2I8S2_9HYPH</name>
<evidence type="ECO:0000313" key="3">
    <source>
        <dbReference type="EMBL" id="WWT34584.1"/>
    </source>
</evidence>
<reference evidence="3 4" key="1">
    <citation type="submission" date="2024-02" db="EMBL/GenBank/DDBJ databases">
        <title>Complete genome sequence of Pelagibacterium nitratireducens ZH15.</title>
        <authorList>
            <person name="Zhao L.H."/>
        </authorList>
    </citation>
    <scope>NUCLEOTIDE SEQUENCE [LARGE SCALE GENOMIC DNA]</scope>
    <source>
        <strain evidence="3 4">ZH15</strain>
    </source>
</reference>
<organism evidence="3 4">
    <name type="scientific">Pelagibacterium nitratireducens</name>
    <dbReference type="NCBI Taxonomy" id="1046114"/>
    <lineage>
        <taxon>Bacteria</taxon>
        <taxon>Pseudomonadati</taxon>
        <taxon>Pseudomonadota</taxon>
        <taxon>Alphaproteobacteria</taxon>
        <taxon>Hyphomicrobiales</taxon>
        <taxon>Devosiaceae</taxon>
        <taxon>Pelagibacterium</taxon>
    </lineage>
</organism>
<feature type="region of interest" description="Disordered" evidence="1">
    <location>
        <begin position="170"/>
        <end position="202"/>
    </location>
</feature>
<feature type="signal peptide" evidence="2">
    <location>
        <begin position="1"/>
        <end position="27"/>
    </location>
</feature>
<keyword evidence="2" id="KW-0732">Signal</keyword>
<accession>A0ABZ2I8S2</accession>
<feature type="chain" id="PRO_5047196408" evidence="2">
    <location>
        <begin position="28"/>
        <end position="202"/>
    </location>
</feature>
<dbReference type="InterPro" id="IPR012899">
    <property type="entry name" value="LTXXQ"/>
</dbReference>
<evidence type="ECO:0000256" key="2">
    <source>
        <dbReference type="SAM" id="SignalP"/>
    </source>
</evidence>
<keyword evidence="4" id="KW-1185">Reference proteome</keyword>
<dbReference type="EMBL" id="CP146275">
    <property type="protein sequence ID" value="WWT34584.1"/>
    <property type="molecule type" value="Genomic_DNA"/>
</dbReference>
<evidence type="ECO:0000256" key="1">
    <source>
        <dbReference type="SAM" id="MobiDB-lite"/>
    </source>
</evidence>
<dbReference type="Pfam" id="PF07813">
    <property type="entry name" value="LTXXQ"/>
    <property type="match status" value="1"/>
</dbReference>
<protein>
    <submittedName>
        <fullName evidence="3">Spy/CpxP family protein refolding chaperone</fullName>
    </submittedName>
</protein>
<sequence length="202" mass="21151">MKNLKRTAIITIAAASIGAATLAPAIAQPFGGARDTGVHQIHGDGARSFRPGGDNPMGHFRQGGGLGEMFLSDRGAEAIDIAVVRLTHLLDLTDDQKALLEDLRAAALGAYDDVQAARDEIAPVAEDDAAQPDLVARFAGMVAMTTARAEALETLQPTFETFVGSLDQTQLEKLTPQRRGDPRVTPSAPATDAAPETPQAEG</sequence>
<dbReference type="Proteomes" id="UP001369958">
    <property type="component" value="Chromosome"/>
</dbReference>
<proteinExistence type="predicted"/>
<evidence type="ECO:0000313" key="4">
    <source>
        <dbReference type="Proteomes" id="UP001369958"/>
    </source>
</evidence>
<dbReference type="RefSeq" id="WP_338610575.1">
    <property type="nucleotide sequence ID" value="NZ_CP146275.1"/>
</dbReference>
<gene>
    <name evidence="3" type="ORF">V6617_08995</name>
</gene>